<dbReference type="PANTHER" id="PTHR43218">
    <property type="entry name" value="PHOSPHORIBOSYLTRANSFERASE-RELATED"/>
    <property type="match status" value="1"/>
</dbReference>
<dbReference type="GO" id="GO:0003999">
    <property type="term" value="F:adenine phosphoribosyltransferase activity"/>
    <property type="evidence" value="ECO:0007669"/>
    <property type="project" value="UniProtKB-EC"/>
</dbReference>
<evidence type="ECO:0000313" key="3">
    <source>
        <dbReference type="Proteomes" id="UP000318834"/>
    </source>
</evidence>
<dbReference type="InterPro" id="IPR029057">
    <property type="entry name" value="PRTase-like"/>
</dbReference>
<proteinExistence type="predicted"/>
<feature type="domain" description="Phosphoribosyltransferase" evidence="1">
    <location>
        <begin position="48"/>
        <end position="170"/>
    </location>
</feature>
<dbReference type="NCBIfam" id="NF005592">
    <property type="entry name" value="PRK07322.1"/>
    <property type="match status" value="1"/>
</dbReference>
<protein>
    <submittedName>
        <fullName evidence="2">Adenine phosphoribosyltransferase</fullName>
        <ecNumber evidence="2">2.4.2.7</ecNumber>
    </submittedName>
</protein>
<evidence type="ECO:0000259" key="1">
    <source>
        <dbReference type="Pfam" id="PF00156"/>
    </source>
</evidence>
<dbReference type="CDD" id="cd06223">
    <property type="entry name" value="PRTases_typeI"/>
    <property type="match status" value="1"/>
</dbReference>
<keyword evidence="2" id="KW-0808">Transferase</keyword>
<dbReference type="EC" id="2.4.2.7" evidence="2"/>
<keyword evidence="2" id="KW-0328">Glycosyltransferase</keyword>
<reference evidence="2 3" key="1">
    <citation type="journal article" date="2019" name="Nat. Microbiol.">
        <title>Mediterranean grassland soil C-N compound turnover is dependent on rainfall and depth, and is mediated by genomically divergent microorganisms.</title>
        <authorList>
            <person name="Diamond S."/>
            <person name="Andeer P.F."/>
            <person name="Li Z."/>
            <person name="Crits-Christoph A."/>
            <person name="Burstein D."/>
            <person name="Anantharaman K."/>
            <person name="Lane K.R."/>
            <person name="Thomas B.C."/>
            <person name="Pan C."/>
            <person name="Northen T.R."/>
            <person name="Banfield J.F."/>
        </authorList>
    </citation>
    <scope>NUCLEOTIDE SEQUENCE [LARGE SCALE GENOMIC DNA]</scope>
    <source>
        <strain evidence="2">NP_8</strain>
    </source>
</reference>
<dbReference type="InterPro" id="IPR000836">
    <property type="entry name" value="PRTase_dom"/>
</dbReference>
<dbReference type="SUPFAM" id="SSF53271">
    <property type="entry name" value="PRTase-like"/>
    <property type="match status" value="1"/>
</dbReference>
<dbReference type="PANTHER" id="PTHR43218:SF1">
    <property type="entry name" value="PHOSPHORIBOSYLTRANSFERASE"/>
    <property type="match status" value="1"/>
</dbReference>
<sequence>MPHILPFRGQSSYDLEIAGTVRSLPLIQVSPDTWIAYYYSLGDTEVIDRAARELAPKMKNCDLFVTTETKGIPLAHAIATYLGLKPYVVCRKEIRPFMLSPVVVRYKPITAKTEQELYIDGRDSMKVKSKRVGLVDDIVSTGETLQAMGELVRRAGGTVVAKAALLVEGDDRADVHHLGILPVFKMMDAGGRQPHG</sequence>
<gene>
    <name evidence="2" type="ORF">E6H05_11525</name>
</gene>
<organism evidence="2 3">
    <name type="scientific">Candidatus Segetimicrobium genomatis</name>
    <dbReference type="NCBI Taxonomy" id="2569760"/>
    <lineage>
        <taxon>Bacteria</taxon>
        <taxon>Bacillati</taxon>
        <taxon>Candidatus Sysuimicrobiota</taxon>
        <taxon>Candidatus Sysuimicrobiia</taxon>
        <taxon>Candidatus Sysuimicrobiales</taxon>
        <taxon>Candidatus Segetimicrobiaceae</taxon>
        <taxon>Candidatus Segetimicrobium</taxon>
    </lineage>
</organism>
<dbReference type="EMBL" id="VBAP01000093">
    <property type="protein sequence ID" value="TMI72186.1"/>
    <property type="molecule type" value="Genomic_DNA"/>
</dbReference>
<evidence type="ECO:0000313" key="2">
    <source>
        <dbReference type="EMBL" id="TMI72186.1"/>
    </source>
</evidence>
<dbReference type="Pfam" id="PF00156">
    <property type="entry name" value="Pribosyltran"/>
    <property type="match status" value="1"/>
</dbReference>
<dbReference type="Proteomes" id="UP000318834">
    <property type="component" value="Unassembled WGS sequence"/>
</dbReference>
<name>A0A537INJ9_9BACT</name>
<accession>A0A537INJ9</accession>
<dbReference type="AlphaFoldDB" id="A0A537INJ9"/>
<dbReference type="Gene3D" id="3.40.50.2020">
    <property type="match status" value="1"/>
</dbReference>
<comment type="caution">
    <text evidence="2">The sequence shown here is derived from an EMBL/GenBank/DDBJ whole genome shotgun (WGS) entry which is preliminary data.</text>
</comment>